<name>A0A1W7D0D5_9ACTN</name>
<dbReference type="SUPFAM" id="SSF46955">
    <property type="entry name" value="Putative DNA-binding domain"/>
    <property type="match status" value="1"/>
</dbReference>
<proteinExistence type="predicted"/>
<dbReference type="OrthoDB" id="5198511at2"/>
<reference evidence="3 4" key="1">
    <citation type="submission" date="2017-05" db="EMBL/GenBank/DDBJ databases">
        <title>Complete genome sequence of Streptomyces sp. SCSIO 03032 revealed the diverse biosynthetic pathways for its bioactive secondary metabolites.</title>
        <authorList>
            <person name="Ma L."/>
            <person name="Zhu Y."/>
            <person name="Zhang W."/>
            <person name="Zhang G."/>
            <person name="Tian X."/>
            <person name="Zhang S."/>
            <person name="Zhang C."/>
        </authorList>
    </citation>
    <scope>NUCLEOTIDE SEQUENCE [LARGE SCALE GENOMIC DNA]</scope>
    <source>
        <strain evidence="3 4">SCSIO 03032</strain>
    </source>
</reference>
<evidence type="ECO:0000259" key="2">
    <source>
        <dbReference type="Pfam" id="PF13411"/>
    </source>
</evidence>
<evidence type="ECO:0000313" key="4">
    <source>
        <dbReference type="Proteomes" id="UP000194218"/>
    </source>
</evidence>
<keyword evidence="4" id="KW-1185">Reference proteome</keyword>
<dbReference type="Gene3D" id="1.10.1660.10">
    <property type="match status" value="1"/>
</dbReference>
<gene>
    <name evidence="3" type="ORF">CAG99_18010</name>
</gene>
<dbReference type="KEGG" id="smao:CAG99_18010"/>
<dbReference type="GO" id="GO:0006355">
    <property type="term" value="P:regulation of DNA-templated transcription"/>
    <property type="evidence" value="ECO:0007669"/>
    <property type="project" value="InterPro"/>
</dbReference>
<evidence type="ECO:0000256" key="1">
    <source>
        <dbReference type="SAM" id="MobiDB-lite"/>
    </source>
</evidence>
<dbReference type="InterPro" id="IPR000551">
    <property type="entry name" value="MerR-type_HTH_dom"/>
</dbReference>
<dbReference type="EMBL" id="CP021121">
    <property type="protein sequence ID" value="ARQ70486.1"/>
    <property type="molecule type" value="Genomic_DNA"/>
</dbReference>
<feature type="domain" description="HTH merR-type" evidence="2">
    <location>
        <begin position="9"/>
        <end position="42"/>
    </location>
</feature>
<evidence type="ECO:0000313" key="3">
    <source>
        <dbReference type="EMBL" id="ARQ70486.1"/>
    </source>
</evidence>
<accession>A0A1W7D0D5</accession>
<feature type="compositionally biased region" description="Basic residues" evidence="1">
    <location>
        <begin position="57"/>
        <end position="71"/>
    </location>
</feature>
<protein>
    <submittedName>
        <fullName evidence="3">MarR family transcriptional regulator</fullName>
    </submittedName>
</protein>
<sequence length="77" mass="9164">MTERRLWSYKEIADHIRVQPDTVRSYRKHGLLPPPDAVEDGRPLWYVESITEWVARRPGRHRRHRDGHRRTPGGENG</sequence>
<feature type="region of interest" description="Disordered" evidence="1">
    <location>
        <begin position="57"/>
        <end position="77"/>
    </location>
</feature>
<dbReference type="RefSeq" id="WP_086160338.1">
    <property type="nucleotide sequence ID" value="NZ_CP021121.1"/>
</dbReference>
<organism evidence="3 4">
    <name type="scientific">Streptomyces marincola</name>
    <dbReference type="NCBI Taxonomy" id="2878388"/>
    <lineage>
        <taxon>Bacteria</taxon>
        <taxon>Bacillati</taxon>
        <taxon>Actinomycetota</taxon>
        <taxon>Actinomycetes</taxon>
        <taxon>Kitasatosporales</taxon>
        <taxon>Streptomycetaceae</taxon>
        <taxon>Streptomyces</taxon>
    </lineage>
</organism>
<dbReference type="Pfam" id="PF13411">
    <property type="entry name" value="MerR_1"/>
    <property type="match status" value="1"/>
</dbReference>
<dbReference type="Proteomes" id="UP000194218">
    <property type="component" value="Chromosome"/>
</dbReference>
<dbReference type="GO" id="GO:0003677">
    <property type="term" value="F:DNA binding"/>
    <property type="evidence" value="ECO:0007669"/>
    <property type="project" value="InterPro"/>
</dbReference>
<dbReference type="AlphaFoldDB" id="A0A1W7D0D5"/>
<dbReference type="InterPro" id="IPR009061">
    <property type="entry name" value="DNA-bd_dom_put_sf"/>
</dbReference>